<feature type="domain" description="Phage terminase large subunit C-terminal" evidence="2">
    <location>
        <begin position="259"/>
        <end position="401"/>
    </location>
</feature>
<gene>
    <name evidence="3" type="ORF">ANACOL_01839</name>
</gene>
<dbReference type="Proteomes" id="UP000003803">
    <property type="component" value="Unassembled WGS sequence"/>
</dbReference>
<dbReference type="HOGENOM" id="CLU_035697_3_0_9"/>
<evidence type="ECO:0000259" key="2">
    <source>
        <dbReference type="Pfam" id="PF17288"/>
    </source>
</evidence>
<evidence type="ECO:0000313" key="4">
    <source>
        <dbReference type="Proteomes" id="UP000003803"/>
    </source>
</evidence>
<dbReference type="NCBIfam" id="TIGR01547">
    <property type="entry name" value="phage_term_2"/>
    <property type="match status" value="1"/>
</dbReference>
<dbReference type="EMBL" id="ABGD02000014">
    <property type="protein sequence ID" value="EDS11219.1"/>
    <property type="molecule type" value="Genomic_DNA"/>
</dbReference>
<accession>B0PAN9</accession>
<sequence length="418" mass="48473">MTRLTDLIAPAFYDLHWDISEDRHTHYWLKGGRGSTKSSFISVEIPLGMVQDKQANAICYRKFGNTLESSVYAQLIWAIEQLGIAEYWTINKSPMRLTYRPTGQVVLFRGLDDPNKSKSIKLPHGYFKYIWFEEADQYDDMEEIRKVTQSVIRSSGKPKVFYSYNPPKSVQSWINNEILIPRKDQIVHHSTYLDVPKAWLGDQFLTEAEHLKNVKPDAYRHEYLGEVTGTGGEVFDNIRLEEITEEQIFRFDNIRQGNDWGYAADPAAWARLYYDKTRRCVYLFGEIYSTGLSNRRLCEEVRKRRWEYPASTADSAEPKSIDECQSYGVPMRAAVKGPGSIETGIKFLQDLEAIIIDPRRCPNAAREFATYELERDQHGNFKSKYPDKNNHMIDAVRYAIESDIPRNSGWAISHDIKF</sequence>
<dbReference type="Pfam" id="PF04466">
    <property type="entry name" value="Terminase_3"/>
    <property type="match status" value="1"/>
</dbReference>
<dbReference type="Gene3D" id="3.30.420.280">
    <property type="match status" value="1"/>
</dbReference>
<dbReference type="Pfam" id="PF17288">
    <property type="entry name" value="Terminase_3C"/>
    <property type="match status" value="1"/>
</dbReference>
<protein>
    <submittedName>
        <fullName evidence="3">Phage terminase, large subunit, PBSX family</fullName>
    </submittedName>
</protein>
<dbReference type="InterPro" id="IPR006437">
    <property type="entry name" value="Phage_terminase_lsu"/>
</dbReference>
<feature type="domain" description="Phage terminase large subunit N-terminal" evidence="1">
    <location>
        <begin position="24"/>
        <end position="226"/>
    </location>
</feature>
<evidence type="ECO:0000259" key="1">
    <source>
        <dbReference type="Pfam" id="PF04466"/>
    </source>
</evidence>
<dbReference type="AlphaFoldDB" id="B0PAN9"/>
<dbReference type="Gene3D" id="3.40.50.300">
    <property type="entry name" value="P-loop containing nucleotide triphosphate hydrolases"/>
    <property type="match status" value="1"/>
</dbReference>
<dbReference type="InterPro" id="IPR052380">
    <property type="entry name" value="Viral_DNA_packaging_terminase"/>
</dbReference>
<reference evidence="3" key="2">
    <citation type="submission" date="2013-09" db="EMBL/GenBank/DDBJ databases">
        <title>Draft genome sequence of Anaerotruncus colihominis(DSM 17241).</title>
        <authorList>
            <person name="Sudarsanam P."/>
            <person name="Ley R."/>
            <person name="Guruge J."/>
            <person name="Turnbaugh P.J."/>
            <person name="Mahowald M."/>
            <person name="Liep D."/>
            <person name="Gordon J."/>
        </authorList>
    </citation>
    <scope>NUCLEOTIDE SEQUENCE</scope>
    <source>
        <strain evidence="3">DSM 17241</strain>
    </source>
</reference>
<dbReference type="RefSeq" id="WP_006875134.1">
    <property type="nucleotide sequence ID" value="NZ_DS544183.1"/>
</dbReference>
<dbReference type="PANTHER" id="PTHR39184:SF1">
    <property type="entry name" value="PBSX PHAGE TERMINASE LARGE SUBUNIT"/>
    <property type="match status" value="1"/>
</dbReference>
<dbReference type="InterPro" id="IPR035413">
    <property type="entry name" value="Terminase_L_C"/>
</dbReference>
<evidence type="ECO:0000313" key="3">
    <source>
        <dbReference type="EMBL" id="EDS11219.1"/>
    </source>
</evidence>
<dbReference type="eggNOG" id="COG1783">
    <property type="taxonomic scope" value="Bacteria"/>
</dbReference>
<reference evidence="3" key="1">
    <citation type="submission" date="2007-11" db="EMBL/GenBank/DDBJ databases">
        <authorList>
            <person name="Fulton L."/>
            <person name="Clifton S."/>
            <person name="Fulton B."/>
            <person name="Xu J."/>
            <person name="Minx P."/>
            <person name="Pepin K.H."/>
            <person name="Johnson M."/>
            <person name="Thiruvilangam P."/>
            <person name="Bhonagiri V."/>
            <person name="Nash W.E."/>
            <person name="Mardis E.R."/>
            <person name="Wilson R.K."/>
        </authorList>
    </citation>
    <scope>NUCLEOTIDE SEQUENCE [LARGE SCALE GENOMIC DNA]</scope>
    <source>
        <strain evidence="3">DSM 17241</strain>
    </source>
</reference>
<dbReference type="PANTHER" id="PTHR39184">
    <property type="match status" value="1"/>
</dbReference>
<organism evidence="3 4">
    <name type="scientific">Anaerotruncus colihominis DSM 17241</name>
    <dbReference type="NCBI Taxonomy" id="445972"/>
    <lineage>
        <taxon>Bacteria</taxon>
        <taxon>Bacillati</taxon>
        <taxon>Bacillota</taxon>
        <taxon>Clostridia</taxon>
        <taxon>Eubacteriales</taxon>
        <taxon>Oscillospiraceae</taxon>
        <taxon>Anaerotruncus</taxon>
    </lineage>
</organism>
<keyword evidence="4" id="KW-1185">Reference proteome</keyword>
<dbReference type="InterPro" id="IPR035412">
    <property type="entry name" value="Terminase_L_N"/>
</dbReference>
<comment type="caution">
    <text evidence="3">The sequence shown here is derived from an EMBL/GenBank/DDBJ whole genome shotgun (WGS) entry which is preliminary data.</text>
</comment>
<name>B0PAN9_9FIRM</name>
<proteinExistence type="predicted"/>
<dbReference type="InterPro" id="IPR027417">
    <property type="entry name" value="P-loop_NTPase"/>
</dbReference>